<gene>
    <name evidence="2" type="ORF">F2Q69_00054880</name>
</gene>
<reference evidence="2" key="1">
    <citation type="submission" date="2019-12" db="EMBL/GenBank/DDBJ databases">
        <title>Genome sequencing and annotation of Brassica cretica.</title>
        <authorList>
            <person name="Studholme D.J."/>
            <person name="Sarris P."/>
        </authorList>
    </citation>
    <scope>NUCLEOTIDE SEQUENCE</scope>
    <source>
        <strain evidence="2">PFS-109/04</strain>
        <tissue evidence="2">Leaf</tissue>
    </source>
</reference>
<comment type="caution">
    <text evidence="2">The sequence shown here is derived from an EMBL/GenBank/DDBJ whole genome shotgun (WGS) entry which is preliminary data.</text>
</comment>
<dbReference type="Proteomes" id="UP000712600">
    <property type="component" value="Unassembled WGS sequence"/>
</dbReference>
<dbReference type="EMBL" id="QGKX02002183">
    <property type="protein sequence ID" value="KAF3488416.1"/>
    <property type="molecule type" value="Genomic_DNA"/>
</dbReference>
<feature type="region of interest" description="Disordered" evidence="1">
    <location>
        <begin position="140"/>
        <end position="164"/>
    </location>
</feature>
<accession>A0A8S9MZ30</accession>
<evidence type="ECO:0000256" key="1">
    <source>
        <dbReference type="SAM" id="MobiDB-lite"/>
    </source>
</evidence>
<sequence length="175" mass="19471">MSPLILVLASRQTRLPQPPKTKAADPASDHYILSFDANTMIILDGEYFVKCEVVGPLQGKERIIGSSRSISEAEIRKMIGVSVAFMRNYAPESLIQTSFNSCTLKLDYTLMNVSSLLITKDLKGSHEELSMEEYKEVAEARAGKKTQIRRTEPNPIRKSSTKPEPKLIKIVTGSL</sequence>
<organism evidence="2 3">
    <name type="scientific">Brassica cretica</name>
    <name type="common">Mustard</name>
    <dbReference type="NCBI Taxonomy" id="69181"/>
    <lineage>
        <taxon>Eukaryota</taxon>
        <taxon>Viridiplantae</taxon>
        <taxon>Streptophyta</taxon>
        <taxon>Embryophyta</taxon>
        <taxon>Tracheophyta</taxon>
        <taxon>Spermatophyta</taxon>
        <taxon>Magnoliopsida</taxon>
        <taxon>eudicotyledons</taxon>
        <taxon>Gunneridae</taxon>
        <taxon>Pentapetalae</taxon>
        <taxon>rosids</taxon>
        <taxon>malvids</taxon>
        <taxon>Brassicales</taxon>
        <taxon>Brassicaceae</taxon>
        <taxon>Brassiceae</taxon>
        <taxon>Brassica</taxon>
    </lineage>
</organism>
<evidence type="ECO:0000313" key="2">
    <source>
        <dbReference type="EMBL" id="KAF3488416.1"/>
    </source>
</evidence>
<dbReference type="AlphaFoldDB" id="A0A8S9MZ30"/>
<protein>
    <submittedName>
        <fullName evidence="2">Uncharacterized protein</fullName>
    </submittedName>
</protein>
<proteinExistence type="predicted"/>
<evidence type="ECO:0000313" key="3">
    <source>
        <dbReference type="Proteomes" id="UP000712600"/>
    </source>
</evidence>
<name>A0A8S9MZ30_BRACR</name>